<dbReference type="RefSeq" id="WP_225509157.1">
    <property type="nucleotide sequence ID" value="NZ_CP119725.1"/>
</dbReference>
<dbReference type="Proteomes" id="UP000190366">
    <property type="component" value="Unassembled WGS sequence"/>
</dbReference>
<protein>
    <submittedName>
        <fullName evidence="2">Uncharacterized protein</fullName>
    </submittedName>
</protein>
<reference evidence="2 3" key="1">
    <citation type="submission" date="2016-11" db="EMBL/GenBank/DDBJ databases">
        <authorList>
            <consortium name="Pathogen Informatics"/>
        </authorList>
    </citation>
    <scope>NUCLEOTIDE SEQUENCE [LARGE SCALE GENOMIC DNA]</scope>
    <source>
        <strain evidence="2 3">1168</strain>
    </source>
</reference>
<dbReference type="AlphaFoldDB" id="A0AB38DFM1"/>
<proteinExistence type="predicted"/>
<feature type="compositionally biased region" description="Basic and acidic residues" evidence="1">
    <location>
        <begin position="143"/>
        <end position="153"/>
    </location>
</feature>
<gene>
    <name evidence="2" type="ORF">SAMEA2275630_02222</name>
</gene>
<comment type="caution">
    <text evidence="2">The sequence shown here is derived from an EMBL/GenBank/DDBJ whole genome shotgun (WGS) entry which is preliminary data.</text>
</comment>
<evidence type="ECO:0000313" key="2">
    <source>
        <dbReference type="EMBL" id="SKY72036.1"/>
    </source>
</evidence>
<organism evidence="2 3">
    <name type="scientific">Mycobacteroides abscessus subsp. massiliense</name>
    <dbReference type="NCBI Taxonomy" id="1962118"/>
    <lineage>
        <taxon>Bacteria</taxon>
        <taxon>Bacillati</taxon>
        <taxon>Actinomycetota</taxon>
        <taxon>Actinomycetes</taxon>
        <taxon>Mycobacteriales</taxon>
        <taxon>Mycobacteriaceae</taxon>
        <taxon>Mycobacteroides</taxon>
        <taxon>Mycobacteroides abscessus</taxon>
    </lineage>
</organism>
<evidence type="ECO:0000313" key="3">
    <source>
        <dbReference type="Proteomes" id="UP000190366"/>
    </source>
</evidence>
<evidence type="ECO:0000256" key="1">
    <source>
        <dbReference type="SAM" id="MobiDB-lite"/>
    </source>
</evidence>
<feature type="region of interest" description="Disordered" evidence="1">
    <location>
        <begin position="108"/>
        <end position="153"/>
    </location>
</feature>
<sequence>MVSENFENLKSLRTESIPSYTPSDAPASLPNRDLTVQASSPAPKEVVKALSTYACDKHIVGFLALAKLPSVINSLLAQGHGIEQIQHAIDSSSDPFDPDGLVEYLKPLADDQHSQKTQAPGLISPPTPTAFGPFQPRPHRPERHLWRGGDDPE</sequence>
<name>A0AB38DFM1_9MYCO</name>
<dbReference type="EMBL" id="FVQL01000001">
    <property type="protein sequence ID" value="SKY72036.1"/>
    <property type="molecule type" value="Genomic_DNA"/>
</dbReference>
<accession>A0AB38DFM1</accession>